<evidence type="ECO:0000256" key="3">
    <source>
        <dbReference type="ARBA" id="ARBA00023180"/>
    </source>
</evidence>
<keyword evidence="6" id="KW-1185">Reference proteome</keyword>
<dbReference type="InterPro" id="IPR029052">
    <property type="entry name" value="Metallo-depent_PP-like"/>
</dbReference>
<dbReference type="PROSITE" id="PS50015">
    <property type="entry name" value="SAP_B"/>
    <property type="match status" value="1"/>
</dbReference>
<dbReference type="GO" id="GO:0016020">
    <property type="term" value="C:membrane"/>
    <property type="evidence" value="ECO:0007669"/>
    <property type="project" value="GOC"/>
</dbReference>
<evidence type="ECO:0000256" key="2">
    <source>
        <dbReference type="ARBA" id="ARBA00023157"/>
    </source>
</evidence>
<proteinExistence type="predicted"/>
<dbReference type="AlphaFoldDB" id="A0A8X6J8V9"/>
<evidence type="ECO:0000259" key="4">
    <source>
        <dbReference type="PROSITE" id="PS50015"/>
    </source>
</evidence>
<comment type="caution">
    <text evidence="5">The sequence shown here is derived from an EMBL/GenBank/DDBJ whole genome shotgun (WGS) entry which is preliminary data.</text>
</comment>
<dbReference type="GO" id="GO:0005764">
    <property type="term" value="C:lysosome"/>
    <property type="evidence" value="ECO:0007669"/>
    <property type="project" value="TreeGrafter"/>
</dbReference>
<evidence type="ECO:0000256" key="1">
    <source>
        <dbReference type="ARBA" id="ARBA00022801"/>
    </source>
</evidence>
<sequence>MCFVCKFGIALLQHFVETDKPQEEIAHIAYTICSTLKLDSDRVCAGIINLFQKEAPVIRVLHLSDTHLDPYYMEGANADCKELMCCRIADGPAPTPAQAAGRWGDYRNCDTPLRTLEHMLRHITSKHKVRKES</sequence>
<dbReference type="PANTHER" id="PTHR10340:SF34">
    <property type="entry name" value="SPHINGOMYELIN PHOSPHODIESTERASE"/>
    <property type="match status" value="1"/>
</dbReference>
<dbReference type="GO" id="GO:0006685">
    <property type="term" value="P:sphingomyelin catabolic process"/>
    <property type="evidence" value="ECO:0007669"/>
    <property type="project" value="TreeGrafter"/>
</dbReference>
<feature type="domain" description="Saposin B-type" evidence="4">
    <location>
        <begin position="1"/>
        <end position="90"/>
    </location>
</feature>
<dbReference type="InterPro" id="IPR011001">
    <property type="entry name" value="Saposin-like"/>
</dbReference>
<dbReference type="PANTHER" id="PTHR10340">
    <property type="entry name" value="SPHINGOMYELIN PHOSPHODIESTERASE"/>
    <property type="match status" value="1"/>
</dbReference>
<dbReference type="EMBL" id="BMAO01028531">
    <property type="protein sequence ID" value="GFR25425.1"/>
    <property type="molecule type" value="Genomic_DNA"/>
</dbReference>
<dbReference type="GO" id="GO:0046513">
    <property type="term" value="P:ceramide biosynthetic process"/>
    <property type="evidence" value="ECO:0007669"/>
    <property type="project" value="TreeGrafter"/>
</dbReference>
<keyword evidence="1" id="KW-0378">Hydrolase</keyword>
<name>A0A8X6J8V9_TRICU</name>
<evidence type="ECO:0000313" key="6">
    <source>
        <dbReference type="Proteomes" id="UP000887116"/>
    </source>
</evidence>
<dbReference type="InterPro" id="IPR008139">
    <property type="entry name" value="SaposinB_dom"/>
</dbReference>
<organism evidence="5 6">
    <name type="scientific">Trichonephila clavata</name>
    <name type="common">Joro spider</name>
    <name type="synonym">Nephila clavata</name>
    <dbReference type="NCBI Taxonomy" id="2740835"/>
    <lineage>
        <taxon>Eukaryota</taxon>
        <taxon>Metazoa</taxon>
        <taxon>Ecdysozoa</taxon>
        <taxon>Arthropoda</taxon>
        <taxon>Chelicerata</taxon>
        <taxon>Arachnida</taxon>
        <taxon>Araneae</taxon>
        <taxon>Araneomorphae</taxon>
        <taxon>Entelegynae</taxon>
        <taxon>Araneoidea</taxon>
        <taxon>Nephilidae</taxon>
        <taxon>Trichonephila</taxon>
    </lineage>
</organism>
<keyword evidence="2" id="KW-1015">Disulfide bond</keyword>
<dbReference type="Proteomes" id="UP000887116">
    <property type="component" value="Unassembled WGS sequence"/>
</dbReference>
<dbReference type="GO" id="GO:0061750">
    <property type="term" value="F:acid sphingomyelin phosphodiesterase activity"/>
    <property type="evidence" value="ECO:0007669"/>
    <property type="project" value="TreeGrafter"/>
</dbReference>
<dbReference type="OrthoDB" id="6409944at2759"/>
<accession>A0A8X6J8V9</accession>
<dbReference type="SUPFAM" id="SSF56300">
    <property type="entry name" value="Metallo-dependent phosphatases"/>
    <property type="match status" value="1"/>
</dbReference>
<protein>
    <submittedName>
        <fullName evidence="5">Sphingomyelin phosphodiesterase</fullName>
    </submittedName>
</protein>
<dbReference type="GO" id="GO:0005615">
    <property type="term" value="C:extracellular space"/>
    <property type="evidence" value="ECO:0007669"/>
    <property type="project" value="TreeGrafter"/>
</dbReference>
<keyword evidence="3" id="KW-0325">Glycoprotein</keyword>
<gene>
    <name evidence="5" type="primary">SMPD1_0</name>
    <name evidence="5" type="ORF">TNCT_349791</name>
</gene>
<dbReference type="SUPFAM" id="SSF47862">
    <property type="entry name" value="Saposin"/>
    <property type="match status" value="1"/>
</dbReference>
<evidence type="ECO:0000313" key="5">
    <source>
        <dbReference type="EMBL" id="GFR25425.1"/>
    </source>
</evidence>
<reference evidence="5" key="1">
    <citation type="submission" date="2020-07" db="EMBL/GenBank/DDBJ databases">
        <title>Multicomponent nature underlies the extraordinary mechanical properties of spider dragline silk.</title>
        <authorList>
            <person name="Kono N."/>
            <person name="Nakamura H."/>
            <person name="Mori M."/>
            <person name="Yoshida Y."/>
            <person name="Ohtoshi R."/>
            <person name="Malay A.D."/>
            <person name="Moran D.A.P."/>
            <person name="Tomita M."/>
            <person name="Numata K."/>
            <person name="Arakawa K."/>
        </authorList>
    </citation>
    <scope>NUCLEOTIDE SEQUENCE</scope>
</reference>